<dbReference type="AlphaFoldDB" id="A0AAV2IWG3"/>
<keyword evidence="3" id="KW-1185">Reference proteome</keyword>
<dbReference type="EMBL" id="OZ035823">
    <property type="protein sequence ID" value="CAL1569581.1"/>
    <property type="molecule type" value="Genomic_DNA"/>
</dbReference>
<evidence type="ECO:0000256" key="1">
    <source>
        <dbReference type="SAM" id="MobiDB-lite"/>
    </source>
</evidence>
<reference evidence="2 3" key="1">
    <citation type="submission" date="2024-04" db="EMBL/GenBank/DDBJ databases">
        <authorList>
            <person name="Waldvogel A.-M."/>
            <person name="Schoenle A."/>
        </authorList>
    </citation>
    <scope>NUCLEOTIDE SEQUENCE [LARGE SCALE GENOMIC DNA]</scope>
</reference>
<proteinExistence type="predicted"/>
<name>A0AAV2IWG3_KNICA</name>
<organism evidence="2 3">
    <name type="scientific">Knipowitschia caucasica</name>
    <name type="common">Caucasian dwarf goby</name>
    <name type="synonym">Pomatoschistus caucasicus</name>
    <dbReference type="NCBI Taxonomy" id="637954"/>
    <lineage>
        <taxon>Eukaryota</taxon>
        <taxon>Metazoa</taxon>
        <taxon>Chordata</taxon>
        <taxon>Craniata</taxon>
        <taxon>Vertebrata</taxon>
        <taxon>Euteleostomi</taxon>
        <taxon>Actinopterygii</taxon>
        <taxon>Neopterygii</taxon>
        <taxon>Teleostei</taxon>
        <taxon>Neoteleostei</taxon>
        <taxon>Acanthomorphata</taxon>
        <taxon>Gobiaria</taxon>
        <taxon>Gobiiformes</taxon>
        <taxon>Gobioidei</taxon>
        <taxon>Gobiidae</taxon>
        <taxon>Gobiinae</taxon>
        <taxon>Knipowitschia</taxon>
    </lineage>
</organism>
<feature type="region of interest" description="Disordered" evidence="1">
    <location>
        <begin position="64"/>
        <end position="100"/>
    </location>
</feature>
<gene>
    <name evidence="2" type="ORF">KC01_LOCUS2002</name>
</gene>
<dbReference type="Proteomes" id="UP001497482">
    <property type="component" value="Chromosome 1"/>
</dbReference>
<accession>A0AAV2IWG3</accession>
<evidence type="ECO:0000313" key="3">
    <source>
        <dbReference type="Proteomes" id="UP001497482"/>
    </source>
</evidence>
<sequence length="166" mass="18076">MSEHGLSNPATPRHRPGEISPPLAPRQETPQLQSRHLRTVIPLSESDLVVCLVSLQNESCSGHFSSNNPLFPSRAAKPFDQSERHASQTASERPGEGFGASAEVSGLTAHFWNKLRRCMRAILVAAGRKASPADPITALQLFPSAKPYQPGPSEEQGINYTWRVSV</sequence>
<feature type="region of interest" description="Disordered" evidence="1">
    <location>
        <begin position="1"/>
        <end position="33"/>
    </location>
</feature>
<evidence type="ECO:0000313" key="2">
    <source>
        <dbReference type="EMBL" id="CAL1569581.1"/>
    </source>
</evidence>
<protein>
    <submittedName>
        <fullName evidence="2">Uncharacterized protein</fullName>
    </submittedName>
</protein>